<evidence type="ECO:0000256" key="3">
    <source>
        <dbReference type="ARBA" id="ARBA00022729"/>
    </source>
</evidence>
<keyword evidence="3 7" id="KW-0732">Signal</keyword>
<organism evidence="10 11">
    <name type="scientific">Bacteroides stercoris</name>
    <dbReference type="NCBI Taxonomy" id="46506"/>
    <lineage>
        <taxon>Bacteria</taxon>
        <taxon>Pseudomonadati</taxon>
        <taxon>Bacteroidota</taxon>
        <taxon>Bacteroidia</taxon>
        <taxon>Bacteroidales</taxon>
        <taxon>Bacteroidaceae</taxon>
        <taxon>Bacteroides</taxon>
    </lineage>
</organism>
<dbReference type="InterPro" id="IPR033985">
    <property type="entry name" value="SusD-like_N"/>
</dbReference>
<feature type="signal peptide" evidence="7">
    <location>
        <begin position="1"/>
        <end position="20"/>
    </location>
</feature>
<feature type="chain" id="PRO_5019247257" evidence="7">
    <location>
        <begin position="21"/>
        <end position="680"/>
    </location>
</feature>
<dbReference type="GO" id="GO:0009279">
    <property type="term" value="C:cell outer membrane"/>
    <property type="evidence" value="ECO:0007669"/>
    <property type="project" value="UniProtKB-SubCell"/>
</dbReference>
<name>A0A413E259_BACSE</name>
<keyword evidence="4" id="KW-0472">Membrane</keyword>
<feature type="repeat" description="TPR" evidence="6">
    <location>
        <begin position="219"/>
        <end position="252"/>
    </location>
</feature>
<dbReference type="Gene3D" id="1.25.40.390">
    <property type="match status" value="1"/>
</dbReference>
<dbReference type="AlphaFoldDB" id="A0A413E259"/>
<dbReference type="InterPro" id="IPR011990">
    <property type="entry name" value="TPR-like_helical_dom_sf"/>
</dbReference>
<keyword evidence="6" id="KW-0802">TPR repeat</keyword>
<proteinExistence type="inferred from homology"/>
<dbReference type="PROSITE" id="PS51257">
    <property type="entry name" value="PROKAR_LIPOPROTEIN"/>
    <property type="match status" value="1"/>
</dbReference>
<dbReference type="Proteomes" id="UP000284777">
    <property type="component" value="Unassembled WGS sequence"/>
</dbReference>
<dbReference type="EMBL" id="QSBD01000011">
    <property type="protein sequence ID" value="RGW97071.1"/>
    <property type="molecule type" value="Genomic_DNA"/>
</dbReference>
<evidence type="ECO:0000256" key="1">
    <source>
        <dbReference type="ARBA" id="ARBA00004442"/>
    </source>
</evidence>
<evidence type="ECO:0000256" key="7">
    <source>
        <dbReference type="SAM" id="SignalP"/>
    </source>
</evidence>
<dbReference type="RefSeq" id="WP_117902190.1">
    <property type="nucleotide sequence ID" value="NZ_QSBD01000011.1"/>
</dbReference>
<evidence type="ECO:0000256" key="5">
    <source>
        <dbReference type="ARBA" id="ARBA00023237"/>
    </source>
</evidence>
<protein>
    <submittedName>
        <fullName evidence="10">RagB/SusD family nutrient uptake outer membrane protein</fullName>
    </submittedName>
</protein>
<evidence type="ECO:0000256" key="4">
    <source>
        <dbReference type="ARBA" id="ARBA00023136"/>
    </source>
</evidence>
<comment type="subcellular location">
    <subcellularLocation>
        <location evidence="1">Cell outer membrane</location>
    </subcellularLocation>
</comment>
<dbReference type="Pfam" id="PF14322">
    <property type="entry name" value="SusD-like_3"/>
    <property type="match status" value="1"/>
</dbReference>
<feature type="domain" description="RagB/SusD" evidence="8">
    <location>
        <begin position="270"/>
        <end position="679"/>
    </location>
</feature>
<evidence type="ECO:0000256" key="6">
    <source>
        <dbReference type="PROSITE-ProRule" id="PRU00339"/>
    </source>
</evidence>
<reference evidence="10 11" key="1">
    <citation type="submission" date="2018-08" db="EMBL/GenBank/DDBJ databases">
        <title>A genome reference for cultivated species of the human gut microbiota.</title>
        <authorList>
            <person name="Zou Y."/>
            <person name="Xue W."/>
            <person name="Luo G."/>
        </authorList>
    </citation>
    <scope>NUCLEOTIDE SEQUENCE [LARGE SCALE GENOMIC DNA]</scope>
    <source>
        <strain evidence="10 11">AF05-4</strain>
    </source>
</reference>
<evidence type="ECO:0000313" key="10">
    <source>
        <dbReference type="EMBL" id="RGW97071.1"/>
    </source>
</evidence>
<gene>
    <name evidence="10" type="ORF">DWV41_08900</name>
</gene>
<dbReference type="SUPFAM" id="SSF48452">
    <property type="entry name" value="TPR-like"/>
    <property type="match status" value="1"/>
</dbReference>
<dbReference type="Pfam" id="PF07980">
    <property type="entry name" value="SusD_RagB"/>
    <property type="match status" value="1"/>
</dbReference>
<comment type="caution">
    <text evidence="10">The sequence shown here is derived from an EMBL/GenBank/DDBJ whole genome shotgun (WGS) entry which is preliminary data.</text>
</comment>
<keyword evidence="5" id="KW-0998">Cell outer membrane</keyword>
<sequence>MNLKYKILTFSLLMSGLGFTSCDDFLTQENEHQLTTQKFYKDLGDCENGLAAIYNAFKNTNIYQPMDENLRSDLAVEANKNRINLVNAAYLQNFNDSYQTLRNKWAALYTGVFRCNQVIEGVEKVRTILTDEVQLVKLTQIEAQAYFFRGVFFFYLNTSFNNGNVPYIDYVPEEEDDYYKKCTPSDEVKKYYRADLQKALDLGLNGEWKEADKGRATSWAAKAVLGKSYLYDGDYDKAAEYFSDIINNGPFTLVDNIMDNFTAVNEFNSESILEVSYSTQYNTQYGPWSDATLYNIWGMNVCGSSTSWINTSPSLWLVEKFENEAVDENDPRNWIEVESDNYPLTAPNNQKDIIYDQLGQTFNSVIERNGKKYNKTYVYHYENGKYVGVRQRLIPVDGIGNVDYGKLSDIYSEPEHERKFKWENGKPYRLRAYSLRASASLAINGDEDLSYYEKTTQQVGKFNNGITAYFRKLTNWDSRKDEADFKPAMASGINYRLIRLADIYLMYAECLIKGGTSESNLQNAINFINRVRKRSGIILIGKQNLGEYPEATYDDRDLNSNDVMQHLMYIERPMELCMEGHAIRVIDLRRWNVTKERFTWLSKQKYLIGRGTFLAPTKEDPNSLYVGQNWGKQRPYRADDPDTYLKPVSDYIQASMNYGPSVAYWPIPNIESTSNPDINN</sequence>
<dbReference type="InterPro" id="IPR019734">
    <property type="entry name" value="TPR_rpt"/>
</dbReference>
<accession>A0A413E259</accession>
<evidence type="ECO:0000259" key="8">
    <source>
        <dbReference type="Pfam" id="PF07980"/>
    </source>
</evidence>
<evidence type="ECO:0000259" key="9">
    <source>
        <dbReference type="Pfam" id="PF14322"/>
    </source>
</evidence>
<evidence type="ECO:0000256" key="2">
    <source>
        <dbReference type="ARBA" id="ARBA00006275"/>
    </source>
</evidence>
<evidence type="ECO:0000313" key="11">
    <source>
        <dbReference type="Proteomes" id="UP000284777"/>
    </source>
</evidence>
<comment type="similarity">
    <text evidence="2">Belongs to the SusD family.</text>
</comment>
<dbReference type="PROSITE" id="PS50005">
    <property type="entry name" value="TPR"/>
    <property type="match status" value="1"/>
</dbReference>
<dbReference type="InterPro" id="IPR012944">
    <property type="entry name" value="SusD_RagB_dom"/>
</dbReference>
<feature type="domain" description="SusD-like N-terminal" evidence="9">
    <location>
        <begin position="24"/>
        <end position="230"/>
    </location>
</feature>